<keyword evidence="1" id="KW-0732">Signal</keyword>
<dbReference type="GO" id="GO:0043709">
    <property type="term" value="P:cell adhesion involved in single-species biofilm formation"/>
    <property type="evidence" value="ECO:0007669"/>
    <property type="project" value="TreeGrafter"/>
</dbReference>
<dbReference type="PANTHER" id="PTHR33420">
    <property type="entry name" value="FIMBRIAL SUBUNIT ELFA-RELATED"/>
    <property type="match status" value="1"/>
</dbReference>
<dbReference type="InterPro" id="IPR000259">
    <property type="entry name" value="Adhesion_dom_fimbrial"/>
</dbReference>
<dbReference type="AlphaFoldDB" id="A0A0J8Y5R9"/>
<feature type="chain" id="PRO_5005311769" evidence="1">
    <location>
        <begin position="26"/>
        <end position="325"/>
    </location>
</feature>
<dbReference type="OrthoDB" id="6565223at2"/>
<keyword evidence="4" id="KW-1185">Reference proteome</keyword>
<evidence type="ECO:0000313" key="3">
    <source>
        <dbReference type="EMBL" id="KMV32759.1"/>
    </source>
</evidence>
<dbReference type="RefSeq" id="WP_048888816.1">
    <property type="nucleotide sequence ID" value="NZ_LFEJ01000027.1"/>
</dbReference>
<dbReference type="PANTHER" id="PTHR33420:SF32">
    <property type="entry name" value="FIMBRIAL-LIKE PROTEIN"/>
    <property type="match status" value="1"/>
</dbReference>
<evidence type="ECO:0000259" key="2">
    <source>
        <dbReference type="Pfam" id="PF00419"/>
    </source>
</evidence>
<dbReference type="GO" id="GO:0009289">
    <property type="term" value="C:pilus"/>
    <property type="evidence" value="ECO:0007669"/>
    <property type="project" value="InterPro"/>
</dbReference>
<organism evidence="3 4">
    <name type="scientific">Franconibacter pulveris</name>
    <dbReference type="NCBI Taxonomy" id="435910"/>
    <lineage>
        <taxon>Bacteria</taxon>
        <taxon>Pseudomonadati</taxon>
        <taxon>Pseudomonadota</taxon>
        <taxon>Gammaproteobacteria</taxon>
        <taxon>Enterobacterales</taxon>
        <taxon>Enterobacteriaceae</taxon>
        <taxon>Franconibacter</taxon>
    </lineage>
</organism>
<dbReference type="InterPro" id="IPR036937">
    <property type="entry name" value="Adhesion_dom_fimbrial_sf"/>
</dbReference>
<comment type="caution">
    <text evidence="3">The sequence shown here is derived from an EMBL/GenBank/DDBJ whole genome shotgun (WGS) entry which is preliminary data.</text>
</comment>
<name>A0A0J8Y5R9_9ENTR</name>
<accession>A0A0J8Y5R9</accession>
<sequence length="325" mass="34847">MKKTISRLARAAILTTVFHSAVTIAAECQDIKRSEPLNLTVPVTVQLPARVAAEPVGAVLYKKEASLAQLTGSHRPITNACLEKVRKVLNGRMTARQTGFNTFATALPGLGLRLTVIYDKPGATRKEWVLPFSAPVADLSPAAITTDDLTLRFEAVKTGAMQSGTLNLRLPSLLSLNDNSLVVNMAVNVLAAKAHCAIQVPNPQIDLPPIDATALASSEAKKPYPVSVNLLCLNTKKASINVEGANDPQIPSIFKNVAPDNPASGVGIEMLYNSSVLFPGRPMEIILPQQQNGFALPLAVRYAKTNEKITKGNVKAQITLRINYL</sequence>
<proteinExistence type="predicted"/>
<dbReference type="InterPro" id="IPR008966">
    <property type="entry name" value="Adhesion_dom_sf"/>
</dbReference>
<reference evidence="3 4" key="1">
    <citation type="submission" date="2015-06" db="EMBL/GenBank/DDBJ databases">
        <title>Genome sequencing of Cronobacter sp. strain DJ34 isolated from petroleum contaminated sludge of Duliajan Oil Fields, Assam, India.</title>
        <authorList>
            <person name="Pal S."/>
            <person name="Banerjee T.D."/>
            <person name="Roy A."/>
            <person name="Sar P."/>
            <person name="Kazy S.K."/>
        </authorList>
    </citation>
    <scope>NUCLEOTIDE SEQUENCE [LARGE SCALE GENOMIC DNA]</scope>
    <source>
        <strain evidence="3 4">DJ34</strain>
    </source>
</reference>
<feature type="signal peptide" evidence="1">
    <location>
        <begin position="1"/>
        <end position="25"/>
    </location>
</feature>
<protein>
    <submittedName>
        <fullName evidence="3">Fimbrial protein</fullName>
    </submittedName>
</protein>
<dbReference type="Pfam" id="PF00419">
    <property type="entry name" value="Fimbrial"/>
    <property type="match status" value="1"/>
</dbReference>
<feature type="domain" description="Fimbrial-type adhesion" evidence="2">
    <location>
        <begin position="187"/>
        <end position="324"/>
    </location>
</feature>
<dbReference type="Proteomes" id="UP000037315">
    <property type="component" value="Unassembled WGS sequence"/>
</dbReference>
<dbReference type="PATRIC" id="fig|1656095.3.peg.3803"/>
<evidence type="ECO:0000313" key="4">
    <source>
        <dbReference type="Proteomes" id="UP000037315"/>
    </source>
</evidence>
<dbReference type="InterPro" id="IPR050263">
    <property type="entry name" value="Bact_Fimbrial_Adh_Pro"/>
</dbReference>
<dbReference type="EMBL" id="LFEJ01000027">
    <property type="protein sequence ID" value="KMV32759.1"/>
    <property type="molecule type" value="Genomic_DNA"/>
</dbReference>
<evidence type="ECO:0000256" key="1">
    <source>
        <dbReference type="SAM" id="SignalP"/>
    </source>
</evidence>
<dbReference type="Gene3D" id="2.60.40.1090">
    <property type="entry name" value="Fimbrial-type adhesion domain"/>
    <property type="match status" value="1"/>
</dbReference>
<dbReference type="Gene3D" id="2.60.40.3310">
    <property type="match status" value="1"/>
</dbReference>
<dbReference type="SUPFAM" id="SSF49401">
    <property type="entry name" value="Bacterial adhesins"/>
    <property type="match status" value="1"/>
</dbReference>
<gene>
    <name evidence="3" type="ORF">ACH50_20660</name>
</gene>
<dbReference type="STRING" id="1121863.GCA_000621185_03806"/>